<comment type="caution">
    <text evidence="2">The sequence shown here is derived from an EMBL/GenBank/DDBJ whole genome shotgun (WGS) entry which is preliminary data.</text>
</comment>
<reference evidence="2" key="1">
    <citation type="submission" date="2021-01" db="EMBL/GenBank/DDBJ databases">
        <authorList>
            <person name="Kaushik A."/>
        </authorList>
    </citation>
    <scope>NUCLEOTIDE SEQUENCE</scope>
    <source>
        <strain evidence="2">AG5</strain>
    </source>
</reference>
<dbReference type="EMBL" id="CAJNJQ010004315">
    <property type="protein sequence ID" value="CAE7209929.1"/>
    <property type="molecule type" value="Genomic_DNA"/>
</dbReference>
<protein>
    <submittedName>
        <fullName evidence="2">Uncharacterized protein</fullName>
    </submittedName>
</protein>
<evidence type="ECO:0000313" key="3">
    <source>
        <dbReference type="Proteomes" id="UP000663827"/>
    </source>
</evidence>
<dbReference type="AlphaFoldDB" id="A0A8H3E4S2"/>
<feature type="region of interest" description="Disordered" evidence="1">
    <location>
        <begin position="36"/>
        <end position="108"/>
    </location>
</feature>
<name>A0A8H3E4S2_9AGAM</name>
<feature type="compositionally biased region" description="Polar residues" evidence="1">
    <location>
        <begin position="54"/>
        <end position="64"/>
    </location>
</feature>
<proteinExistence type="predicted"/>
<accession>A0A8H3E4S2</accession>
<sequence length="188" mass="20571">MLAHDFRRQVNSLFAAAAHLLNCSDSHRALVHEYEHAPSDDKHEDRSGRGGYDSQINGFPNSKETLGPMAASGAHSDDSEEGESEGSGSESDEESDEEKVPEDILTDKGKIRAITDEAKTNANWQDLEYFFGAGSLPPPPEAFPDTLGDFRAFDGPCLSGLLQLYGLPPNNLVNDNRRALAEYFCIQL</sequence>
<evidence type="ECO:0000313" key="2">
    <source>
        <dbReference type="EMBL" id="CAE7209929.1"/>
    </source>
</evidence>
<feature type="compositionally biased region" description="Basic and acidic residues" evidence="1">
    <location>
        <begin position="36"/>
        <end position="48"/>
    </location>
</feature>
<organism evidence="2 3">
    <name type="scientific">Rhizoctonia solani</name>
    <dbReference type="NCBI Taxonomy" id="456999"/>
    <lineage>
        <taxon>Eukaryota</taxon>
        <taxon>Fungi</taxon>
        <taxon>Dikarya</taxon>
        <taxon>Basidiomycota</taxon>
        <taxon>Agaricomycotina</taxon>
        <taxon>Agaricomycetes</taxon>
        <taxon>Cantharellales</taxon>
        <taxon>Ceratobasidiaceae</taxon>
        <taxon>Rhizoctonia</taxon>
    </lineage>
</organism>
<gene>
    <name evidence="2" type="ORF">RDB_LOCUS150377</name>
</gene>
<dbReference type="Proteomes" id="UP000663827">
    <property type="component" value="Unassembled WGS sequence"/>
</dbReference>
<feature type="compositionally biased region" description="Acidic residues" evidence="1">
    <location>
        <begin position="78"/>
        <end position="100"/>
    </location>
</feature>
<evidence type="ECO:0000256" key="1">
    <source>
        <dbReference type="SAM" id="MobiDB-lite"/>
    </source>
</evidence>